<reference evidence="3 4" key="1">
    <citation type="submission" date="2018-12" db="EMBL/GenBank/DDBJ databases">
        <title>Draft genome sequence of Embleya hyalina NBRC 13850T.</title>
        <authorList>
            <person name="Komaki H."/>
            <person name="Hosoyama A."/>
            <person name="Kimura A."/>
            <person name="Ichikawa N."/>
            <person name="Tamura T."/>
        </authorList>
    </citation>
    <scope>NUCLEOTIDE SEQUENCE [LARGE SCALE GENOMIC DNA]</scope>
    <source>
        <strain evidence="3 4">NBRC 13850</strain>
    </source>
</reference>
<feature type="transmembrane region" description="Helical" evidence="2">
    <location>
        <begin position="142"/>
        <end position="169"/>
    </location>
</feature>
<evidence type="ECO:0000256" key="2">
    <source>
        <dbReference type="SAM" id="Phobius"/>
    </source>
</evidence>
<feature type="region of interest" description="Disordered" evidence="1">
    <location>
        <begin position="1"/>
        <end position="23"/>
    </location>
</feature>
<keyword evidence="2" id="KW-0472">Membrane</keyword>
<evidence type="ECO:0000313" key="3">
    <source>
        <dbReference type="EMBL" id="GCD99800.1"/>
    </source>
</evidence>
<feature type="transmembrane region" description="Helical" evidence="2">
    <location>
        <begin position="209"/>
        <end position="228"/>
    </location>
</feature>
<keyword evidence="2" id="KW-1133">Transmembrane helix</keyword>
<organism evidence="3 4">
    <name type="scientific">Embleya hyalina</name>
    <dbReference type="NCBI Taxonomy" id="516124"/>
    <lineage>
        <taxon>Bacteria</taxon>
        <taxon>Bacillati</taxon>
        <taxon>Actinomycetota</taxon>
        <taxon>Actinomycetes</taxon>
        <taxon>Kitasatosporales</taxon>
        <taxon>Streptomycetaceae</taxon>
        <taxon>Embleya</taxon>
    </lineage>
</organism>
<feature type="transmembrane region" description="Helical" evidence="2">
    <location>
        <begin position="175"/>
        <end position="202"/>
    </location>
</feature>
<name>A0A401YZ19_9ACTN</name>
<dbReference type="Proteomes" id="UP000286931">
    <property type="component" value="Unassembled WGS sequence"/>
</dbReference>
<feature type="transmembrane region" description="Helical" evidence="2">
    <location>
        <begin position="33"/>
        <end position="57"/>
    </location>
</feature>
<proteinExistence type="predicted"/>
<sequence length="539" mass="58261">MTHALDGRIPLGEPTSGAGGTARRTWRRHARMVLIGITEHPYVITLALVGLLTVLGINGADWPAQIFRAWLVRDHGAVLWNNQWYGGHLLPGYSVITPVLAGGIGTRLLTAISCVTAAWAFSRLRLGRGDLARRVGSCWFAVIVSIEYLIGRTPFVLGVAAGLMAILAARSGHRAWAAVAAGFCGLASPLAAAFLLMIALAWVPSERVWATRFSLSPAVLGLVMSLVFPGGGDFAFPLWRFAAILGFAGVGLALVPRTEVSARRFLWLYALSSTVLFLIPSAVGGNVARLGELCAGPLMAVVLLSLGRRRLVILLAVPLLAWQFSSAGKAVAFNNQDSTGKNSAYYTGMLDFLERANLPVGRIEIPFTRGHWETVYVAEHMPLARGWERQLDRAHNSVLYGPGLDEAQYHAWVRETGVRFIALPDVPLDPSAKREAEILRAGADWLVPVWSDPHWVIWEVADPVPLLDGPGQLVDITPSGFTLLAQQAGTFTVRIHRTSWFVANKPNTSIGETEDGWTEVTVTEPGEVTITAKASAVLP</sequence>
<evidence type="ECO:0000313" key="4">
    <source>
        <dbReference type="Proteomes" id="UP000286931"/>
    </source>
</evidence>
<feature type="transmembrane region" description="Helical" evidence="2">
    <location>
        <begin position="234"/>
        <end position="254"/>
    </location>
</feature>
<comment type="caution">
    <text evidence="3">The sequence shown here is derived from an EMBL/GenBank/DDBJ whole genome shotgun (WGS) entry which is preliminary data.</text>
</comment>
<protein>
    <submittedName>
        <fullName evidence="3">Uncharacterized protein</fullName>
    </submittedName>
</protein>
<evidence type="ECO:0000256" key="1">
    <source>
        <dbReference type="SAM" id="MobiDB-lite"/>
    </source>
</evidence>
<dbReference type="AlphaFoldDB" id="A0A401YZ19"/>
<dbReference type="RefSeq" id="WP_126641576.1">
    <property type="nucleotide sequence ID" value="NZ_BIFH01000035.1"/>
</dbReference>
<keyword evidence="4" id="KW-1185">Reference proteome</keyword>
<keyword evidence="2" id="KW-0812">Transmembrane</keyword>
<gene>
    <name evidence="3" type="ORF">EHYA_07522</name>
</gene>
<feature type="transmembrane region" description="Helical" evidence="2">
    <location>
        <begin position="99"/>
        <end position="121"/>
    </location>
</feature>
<dbReference type="EMBL" id="BIFH01000035">
    <property type="protein sequence ID" value="GCD99800.1"/>
    <property type="molecule type" value="Genomic_DNA"/>
</dbReference>
<accession>A0A401YZ19</accession>
<dbReference type="OrthoDB" id="5178168at2"/>
<feature type="transmembrane region" description="Helical" evidence="2">
    <location>
        <begin position="266"/>
        <end position="284"/>
    </location>
</feature>